<keyword evidence="12" id="KW-1185">Reference proteome</keyword>
<dbReference type="PANTHER" id="PTHR13367:SF34">
    <property type="match status" value="1"/>
</dbReference>
<keyword evidence="3" id="KW-0645">Protease</keyword>
<reference evidence="11" key="1">
    <citation type="submission" date="2023-06" db="EMBL/GenBank/DDBJ databases">
        <title>Conoideocrella luteorostrata (Hypocreales: Clavicipitaceae), a potential biocontrol fungus for elongate hemlock scale in United States Christmas tree production areas.</title>
        <authorList>
            <person name="Barrett H."/>
            <person name="Lovett B."/>
            <person name="Macias A.M."/>
            <person name="Stajich J.E."/>
            <person name="Kasson M.T."/>
        </authorList>
    </citation>
    <scope>NUCLEOTIDE SEQUENCE</scope>
    <source>
        <strain evidence="11">ARSEF 14590</strain>
    </source>
</reference>
<evidence type="ECO:0000259" key="9">
    <source>
        <dbReference type="Pfam" id="PF12359"/>
    </source>
</evidence>
<gene>
    <name evidence="11" type="ORF">QQS21_002673</name>
</gene>
<feature type="compositionally biased region" description="Acidic residues" evidence="7">
    <location>
        <begin position="2795"/>
        <end position="2811"/>
    </location>
</feature>
<feature type="region of interest" description="Disordered" evidence="7">
    <location>
        <begin position="2789"/>
        <end position="2824"/>
    </location>
</feature>
<dbReference type="InterPro" id="IPR022105">
    <property type="entry name" value="DUF3645"/>
</dbReference>
<feature type="compositionally biased region" description="Basic and acidic residues" evidence="7">
    <location>
        <begin position="1464"/>
        <end position="1479"/>
    </location>
</feature>
<evidence type="ECO:0000259" key="8">
    <source>
        <dbReference type="Pfam" id="PF12340"/>
    </source>
</evidence>
<evidence type="ECO:0000313" key="12">
    <source>
        <dbReference type="Proteomes" id="UP001251528"/>
    </source>
</evidence>
<keyword evidence="5" id="KW-0378">Hydrolase</keyword>
<dbReference type="Pfam" id="PF20255">
    <property type="entry name" value="DUF6606"/>
    <property type="match status" value="1"/>
</dbReference>
<sequence>MHQDVLECIINHVFLPPKLPTEHDGDDYQKPLLNLLASSLSDFAANCSGQHSKVVSDAVVAIKEFKSIMDSKGNIDKSKLHALLKRLAVKDTFCVPLYIKAQNAAILIRKANSSVQFHMWELSPDNESVLGTTGRLIRFFPDVGVSIPAEKIKESNFLAFLADAIATMSIQEAKDMKMQASTHGAADERDTTSPALVTELLYGYLMSMEGSSLIADGVWKCTREEVVWARGCKLPWRRSPFWLFLRVTLHLAIGSLTGQRTILYKKAIAFFMSRILTESVKEGLESNIVHCMVMKISGRVHNKLDLTVEEAWMSIVHDALSAARHFHDELPSLDFSHVDIKYKDFNLFQFELWVAKHLDDWIEKHAIDADACSRLRELSKNYFDIASSCGKQNPEQVSLMVLAILELWVACDRSAVIHNNQLALFSPEISVDIWGPLLLRSKENMERLHKAENYLAARDQAATSGTAIFDSFGTKKSFAVKSFNANEKYQDDLERIKMTAQRSRDAKIEELSMKKERFNSKMAVYSNTSCDLDNIAIDDPSEARHSASCNRCQHKLEAYKLDIDRFEWPLPSDLDEEKAVIFELSPPPSFQAWRDFTLFFLSNVLRESNEEDNKSKSSGTGLCLDAYANENGWAIGGSPYMINSRITVKSDVKKSHRPLKISSDIQKEEIFVENTRRWRYVDQLARTNLHKRPTTALSQLCTVQLFSYADIFQSFIHQSRQQSAARLANTAITNSSKCPAMSTQEYRSLALLPQGQRTTWLDILQHLAMPKVDFKKPETALIMLQKSIQAGTAASNAVREAHALLECPVFTETLLAKIDQTVDRVQDNWDSCTSLYILITLIIRALSIGHSNVRAKLLHCLSKCRKISRRWTTDLHNRFIAENESPQRTKFILKCVETALICVETFNLDETMLDATLNNDHDAATLLKCSSLISDNTLDISHTHQLNTILKFNWKRIMFKSHKTLLNRVTRSGFLDDVLLRSCSGTLTSWTPEAGYWVKSSRSFHEGSSHSMLQFNLLTAEVFIDGVPIGKLPNDVESHSQYSTFFGQMRLDVELSSHELGMQYKIVFPIHKYEVALGLSKPSDVGERDFNIIAWRDKRRQDLVPARLFKDRVPPAFSDGYVHWLHEDRRTIELRPAASPWQESPSNWTLQQRGQSWQLVEPSGSVLVNPTSDITVEISTIFLPLASPEDIHVLNDEKGSQLKIRLPKLRLDFTVKYDTYRIMSEQFPGMFVDSNQNIETLIGLQNILTLARDNGDRMIIIPEGDVRFKCVNIATRNQHVRVTIEVGQSSNFYTYDVDKNLEQLVGETLQSRLNLAYLHALTSYCVPDPFTKHTGTEQALDIIHSGEVRSFENLSPDDHAKLLQIAQLRETRRLSQPLAGKLQVVSWVDGLSALSHHYDFRTAVQHIFDQSTKYAFFHPDDYVEPPNLENTEPVDLDQRNAIRSLTFCIAGYEAAVYSKSDDKEYGHLQRRQPESSKQDEIDEDDSDSELGEEWEDRLGNVQPLTSRCRRVFKTCCATRPNWLENYHNYFKSAHSSRVFASKVIKLLRGTSTTVTAGPMKNTGQFDFNYDASWLDDPSILFPGTWFQIIQSLRKRPFSTNRYKFRFFLAALSFSRYPCAEGIQILAKTMHDPIDPQPLIPQVDGFYLNKGYKPKKKDVEQIVSNAIITFAKSAYSQGHRRVGESRHTILSRQQKKHGYAKVKCQMLLPDELIKQWGGKEEVQWPEDLNKFKKIVDVSKLMSSIKSHFRAVEDNEQLRRHFAQWHVELSSTSRQCAPYPDECPRRPYEPRNKRQRVDIFTQNSAPLAEPRRTYNLSDWTRPVKAQFNPELQSLVEILRNKSNSSQQKKYAENLHQSSVALKEAVVGHEILRSGPELRTLLPTFICSARFDLDRYMNTIRRALGCIPARSGSNLHMLRAIAQIPRLPRVGTRFLLQQLKRLELLSPEWKACLVRYADDLSQLQLWERIYRAATQSPGDLEKELTSLQPRNWDPFVHPDWLIFEVENNLRVRNVQAEIAQAMMHPPQNGNTVMQLNMGEGKSSVIVPIIAASLADGENLVRIIVAKPQSRQMADILTRRLGGILDRKVYYLPFSRSVSMNEAAAHQLYAMLQECVANKGVLIIQPEQDLSLQLMILDCFISAKRSSIGEILVSIRQLFDNKTRDIIDESDEIFCPKYELVYPLGTPQPVDFSLGRCHIIQSMLSMVADVAVSVQIEVPDGISISFLDGRYPRIQIFTEEASKLLNKKVGEKICQSGLAELPVHRLEEQLKREILTYITQRAPPDESVLLVRTKIESWDLDKKNTLNLVRGILAHGCVSTALKHRWRVNYGLDKLRHPKTDLAVPYRAKDTPSLRSEYSYADTTITKTCISYYHEGLKYAEFQSAMEHLLKSEQPHIEYSVWVKDTPNLKPSFHYLESVNLHDKEQCESYIFPHLRFSRACINYFLACKVFPRQLREHSEKISASGWDLARHKTLPTTGFSGTHDSRHLLPLSIEQHDLDTQKHTDALVLNNILSPHNSILCLGENQMTNSSIAEEFLIRMSVEKPQIRVILDVGAHVIELGNEQVARKWLGLVRQRDDVFGAIFCNEKDELTVLDKDGQLQCLRLSPLANQLHKCVVYLDEAHTRGIDLKFPSQYRAAVTLGKDLTKDRLAQACMRMRELGKGQSVTFCVPHEIENRIREFQELTLEEDISALHVVLWTIEQTFAETSRLMPNWARQGGRHEREAELWDRARSGNTINMTKDLAKQFREDAVLTIEAQYQIRPSPNSTSDSADNDGKISRIHQRVRDLGYRLDGGQELQEEQEREMEQEIEEERALELPSPPQPGRHEVHEDVVKFVKTGEIVPCSKGIVGAFQSLSNTAAATQFNVIQFPQSLKVTKDFANVLKAAQRPTKEKSDLYKRDVQYILTTADQDHIVQDMVIISPFEAQSLYAEIERSEIVTLHIYSARQNCTYAAVDDLDLYVVPQTTRRRIPTQLRIALNLFAGQLYFETFKEYTEVCEYLGLSWTSETNGVENDGFIRRRPGARKSPHGLNSKASPVPFLKAFMTDVRNFGGNIDKTHMGKMLNGAILTEADFPSRRKRKREDDGAEEGSLFVKQE</sequence>
<evidence type="ECO:0000256" key="5">
    <source>
        <dbReference type="ARBA" id="ARBA00022801"/>
    </source>
</evidence>
<organism evidence="11 12">
    <name type="scientific">Conoideocrella luteorostrata</name>
    <dbReference type="NCBI Taxonomy" id="1105319"/>
    <lineage>
        <taxon>Eukaryota</taxon>
        <taxon>Fungi</taxon>
        <taxon>Dikarya</taxon>
        <taxon>Ascomycota</taxon>
        <taxon>Pezizomycotina</taxon>
        <taxon>Sordariomycetes</taxon>
        <taxon>Hypocreomycetidae</taxon>
        <taxon>Hypocreales</taxon>
        <taxon>Clavicipitaceae</taxon>
        <taxon>Conoideocrella</taxon>
    </lineage>
</organism>
<dbReference type="EC" id="3.4.19.12" evidence="2"/>
<protein>
    <recommendedName>
        <fullName evidence="2">ubiquitinyl hydrolase 1</fullName>
        <ecNumber evidence="2">3.4.19.12</ecNumber>
    </recommendedName>
</protein>
<dbReference type="PANTHER" id="PTHR13367">
    <property type="entry name" value="UBIQUITIN THIOESTERASE"/>
    <property type="match status" value="1"/>
</dbReference>
<feature type="domain" description="DUF3638" evidence="8">
    <location>
        <begin position="1987"/>
        <end position="2210"/>
    </location>
</feature>
<keyword evidence="4" id="KW-0833">Ubl conjugation pathway</keyword>
<accession>A0AAJ0CUR5</accession>
<dbReference type="EMBL" id="JASWJB010000032">
    <property type="protein sequence ID" value="KAK2608816.1"/>
    <property type="molecule type" value="Genomic_DNA"/>
</dbReference>
<feature type="region of interest" description="Disordered" evidence="7">
    <location>
        <begin position="3072"/>
        <end position="3094"/>
    </location>
</feature>
<dbReference type="Pfam" id="PF12340">
    <property type="entry name" value="DUF3638"/>
    <property type="match status" value="1"/>
</dbReference>
<feature type="region of interest" description="Disordered" evidence="7">
    <location>
        <begin position="1774"/>
        <end position="1800"/>
    </location>
</feature>
<feature type="domain" description="DUF6606" evidence="10">
    <location>
        <begin position="9"/>
        <end position="276"/>
    </location>
</feature>
<dbReference type="Pfam" id="PF12359">
    <property type="entry name" value="DUF3645"/>
    <property type="match status" value="1"/>
</dbReference>
<proteinExistence type="predicted"/>
<evidence type="ECO:0000259" key="10">
    <source>
        <dbReference type="Pfam" id="PF20255"/>
    </source>
</evidence>
<evidence type="ECO:0000256" key="7">
    <source>
        <dbReference type="SAM" id="MobiDB-lite"/>
    </source>
</evidence>
<dbReference type="Proteomes" id="UP001251528">
    <property type="component" value="Unassembled WGS sequence"/>
</dbReference>
<comment type="catalytic activity">
    <reaction evidence="1">
        <text>Thiol-dependent hydrolysis of ester, thioester, amide, peptide and isopeptide bonds formed by the C-terminal Gly of ubiquitin (a 76-residue protein attached to proteins as an intracellular targeting signal).</text>
        <dbReference type="EC" id="3.4.19.12"/>
    </reaction>
</comment>
<evidence type="ECO:0000313" key="11">
    <source>
        <dbReference type="EMBL" id="KAK2608816.1"/>
    </source>
</evidence>
<dbReference type="InterPro" id="IPR022099">
    <property type="entry name" value="DUF3638"/>
</dbReference>
<evidence type="ECO:0000256" key="6">
    <source>
        <dbReference type="ARBA" id="ARBA00022807"/>
    </source>
</evidence>
<feature type="compositionally biased region" description="Acidic residues" evidence="7">
    <location>
        <begin position="1480"/>
        <end position="1495"/>
    </location>
</feature>
<dbReference type="InterPro" id="IPR051346">
    <property type="entry name" value="OTU_Deubiquitinase"/>
</dbReference>
<dbReference type="InterPro" id="IPR046541">
    <property type="entry name" value="DUF6606"/>
</dbReference>
<feature type="domain" description="DUF3645" evidence="9">
    <location>
        <begin position="2335"/>
        <end position="2362"/>
    </location>
</feature>
<feature type="region of interest" description="Disordered" evidence="7">
    <location>
        <begin position="1464"/>
        <end position="1496"/>
    </location>
</feature>
<evidence type="ECO:0000256" key="2">
    <source>
        <dbReference type="ARBA" id="ARBA00012759"/>
    </source>
</evidence>
<feature type="compositionally biased region" description="Basic and acidic residues" evidence="7">
    <location>
        <begin position="1780"/>
        <end position="1795"/>
    </location>
</feature>
<dbReference type="GO" id="GO:0004843">
    <property type="term" value="F:cysteine-type deubiquitinase activity"/>
    <property type="evidence" value="ECO:0007669"/>
    <property type="project" value="UniProtKB-EC"/>
</dbReference>
<name>A0AAJ0CUR5_9HYPO</name>
<keyword evidence="6" id="KW-0788">Thiol protease</keyword>
<evidence type="ECO:0000256" key="1">
    <source>
        <dbReference type="ARBA" id="ARBA00000707"/>
    </source>
</evidence>
<evidence type="ECO:0000256" key="4">
    <source>
        <dbReference type="ARBA" id="ARBA00022786"/>
    </source>
</evidence>
<comment type="caution">
    <text evidence="11">The sequence shown here is derived from an EMBL/GenBank/DDBJ whole genome shotgun (WGS) entry which is preliminary data.</text>
</comment>
<dbReference type="GO" id="GO:0006508">
    <property type="term" value="P:proteolysis"/>
    <property type="evidence" value="ECO:0007669"/>
    <property type="project" value="UniProtKB-KW"/>
</dbReference>
<evidence type="ECO:0000256" key="3">
    <source>
        <dbReference type="ARBA" id="ARBA00022670"/>
    </source>
</evidence>